<keyword evidence="3" id="KW-1185">Reference proteome</keyword>
<protein>
    <submittedName>
        <fullName evidence="2">Uncharacterized protein</fullName>
    </submittedName>
</protein>
<sequence length="308" mass="34192">MNQSDLQSILPLLSSARSNLNFDIQDNSEALSLLFRKHSQEQEGTQLQCILPSLKLVQAPSKRRPSVSPPDKRVLQQSCAEKLSHPVEFNCTDVHLAPTIIRENLVSSVLYLVKSRLSNSLKAFLHKSNEVSTAQKQIMMNLFLSPKAVNCETIITSFRPSLLPSRIVETEDDVETMTICFEAAMDVSIFGEEPFTIKLRCSGNAEYVSLDTNQDSSSKVRFIRVGLDSNVLLQQMMNQARLCAKTAFHNAASLANNIMQCSDFSSPYSSYGSLPSSESINVSNIEGQSKTKDMDMPPPPPRTKSVQK</sequence>
<dbReference type="EMBL" id="BLLK01000062">
    <property type="protein sequence ID" value="GFH58475.1"/>
    <property type="molecule type" value="Genomic_DNA"/>
</dbReference>
<gene>
    <name evidence="2" type="ORF">CTEN210_14951</name>
</gene>
<reference evidence="2 3" key="1">
    <citation type="journal article" date="2021" name="Sci. Rep.">
        <title>The genome of the diatom Chaetoceros tenuissimus carries an ancient integrated fragment of an extant virus.</title>
        <authorList>
            <person name="Hongo Y."/>
            <person name="Kimura K."/>
            <person name="Takaki Y."/>
            <person name="Yoshida Y."/>
            <person name="Baba S."/>
            <person name="Kobayashi G."/>
            <person name="Nagasaki K."/>
            <person name="Hano T."/>
            <person name="Tomaru Y."/>
        </authorList>
    </citation>
    <scope>NUCLEOTIDE SEQUENCE [LARGE SCALE GENOMIC DNA]</scope>
    <source>
        <strain evidence="2 3">NIES-3715</strain>
    </source>
</reference>
<feature type="region of interest" description="Disordered" evidence="1">
    <location>
        <begin position="273"/>
        <end position="308"/>
    </location>
</feature>
<dbReference type="AlphaFoldDB" id="A0AAD3HCF4"/>
<name>A0AAD3HCF4_9STRA</name>
<comment type="caution">
    <text evidence="2">The sequence shown here is derived from an EMBL/GenBank/DDBJ whole genome shotgun (WGS) entry which is preliminary data.</text>
</comment>
<evidence type="ECO:0000313" key="3">
    <source>
        <dbReference type="Proteomes" id="UP001054902"/>
    </source>
</evidence>
<organism evidence="2 3">
    <name type="scientific">Chaetoceros tenuissimus</name>
    <dbReference type="NCBI Taxonomy" id="426638"/>
    <lineage>
        <taxon>Eukaryota</taxon>
        <taxon>Sar</taxon>
        <taxon>Stramenopiles</taxon>
        <taxon>Ochrophyta</taxon>
        <taxon>Bacillariophyta</taxon>
        <taxon>Coscinodiscophyceae</taxon>
        <taxon>Chaetocerotophycidae</taxon>
        <taxon>Chaetocerotales</taxon>
        <taxon>Chaetocerotaceae</taxon>
        <taxon>Chaetoceros</taxon>
    </lineage>
</organism>
<evidence type="ECO:0000256" key="1">
    <source>
        <dbReference type="SAM" id="MobiDB-lite"/>
    </source>
</evidence>
<dbReference type="Proteomes" id="UP001054902">
    <property type="component" value="Unassembled WGS sequence"/>
</dbReference>
<accession>A0AAD3HCF4</accession>
<evidence type="ECO:0000313" key="2">
    <source>
        <dbReference type="EMBL" id="GFH58475.1"/>
    </source>
</evidence>
<proteinExistence type="predicted"/>